<evidence type="ECO:0000313" key="2">
    <source>
        <dbReference type="Proteomes" id="UP001057402"/>
    </source>
</evidence>
<organism evidence="1 2">
    <name type="scientific">Melastoma candidum</name>
    <dbReference type="NCBI Taxonomy" id="119954"/>
    <lineage>
        <taxon>Eukaryota</taxon>
        <taxon>Viridiplantae</taxon>
        <taxon>Streptophyta</taxon>
        <taxon>Embryophyta</taxon>
        <taxon>Tracheophyta</taxon>
        <taxon>Spermatophyta</taxon>
        <taxon>Magnoliopsida</taxon>
        <taxon>eudicotyledons</taxon>
        <taxon>Gunneridae</taxon>
        <taxon>Pentapetalae</taxon>
        <taxon>rosids</taxon>
        <taxon>malvids</taxon>
        <taxon>Myrtales</taxon>
        <taxon>Melastomataceae</taxon>
        <taxon>Melastomatoideae</taxon>
        <taxon>Melastomateae</taxon>
        <taxon>Melastoma</taxon>
    </lineage>
</organism>
<comment type="caution">
    <text evidence="1">The sequence shown here is derived from an EMBL/GenBank/DDBJ whole genome shotgun (WGS) entry which is preliminary data.</text>
</comment>
<dbReference type="Proteomes" id="UP001057402">
    <property type="component" value="Chromosome 7"/>
</dbReference>
<name>A0ACB9NVQ1_9MYRT</name>
<reference evidence="2" key="1">
    <citation type="journal article" date="2023" name="Front. Plant Sci.">
        <title>Chromosomal-level genome assembly of Melastoma candidum provides insights into trichome evolution.</title>
        <authorList>
            <person name="Zhong Y."/>
            <person name="Wu W."/>
            <person name="Sun C."/>
            <person name="Zou P."/>
            <person name="Liu Y."/>
            <person name="Dai S."/>
            <person name="Zhou R."/>
        </authorList>
    </citation>
    <scope>NUCLEOTIDE SEQUENCE [LARGE SCALE GENOMIC DNA]</scope>
</reference>
<keyword evidence="2" id="KW-1185">Reference proteome</keyword>
<dbReference type="EMBL" id="CM042886">
    <property type="protein sequence ID" value="KAI4340402.1"/>
    <property type="molecule type" value="Genomic_DNA"/>
</dbReference>
<gene>
    <name evidence="1" type="ORF">MLD38_025241</name>
</gene>
<proteinExistence type="predicted"/>
<accession>A0ACB9NVQ1</accession>
<sequence>MTMLDAGNIEEGRCFPGRRDRARVSFLLICVVAGFMGLAKSGWQANLIVYLIDEFNFEPIVAAQIYNVVNGCMCFLPIIAAIVADSYFGCFPVASVSFLISFLGIVIISLTATLVSLRPHQCTAGSSTCDPPSKIQSATLYVGITLSVLGVGGSGFTMITLGANQFDNEKQQGAFFNWSFFCQYVGTATGLTLLLYIEESVNWRLGFWMSAGANLIGFAVFLIGHRCYRHIKPQGSPFTSLACVLVAALRKRKLPIPSDSNAYYSRIQEKSKGELALIPREKFGFLNHAAIKMEGDVNSDGVIVKRWRLCTVQQVEDLKMLIGVSPLWLSSILLSTPIAVQNSMTILQALTVNRRLGSSFEIPAGSVLVLIMFSATIWLTIIDRLLFPACQKLSGSPPTFLQSVGVGHVFIILGMVVSALVESKRLHTSSRSNPDSTTVSMSILWLFPQLILVGIGEAFHFPGQLSFFYCEFPESLKSSATAIVGAIIGIAYYVSIGSVDMFRTRTTWLPQDLDKGRLDLVYWVLAAIGLTNFGYFLACACLYKSTEKADDAVAASGANLDGKK</sequence>
<protein>
    <submittedName>
        <fullName evidence="1">Uncharacterized protein</fullName>
    </submittedName>
</protein>
<evidence type="ECO:0000313" key="1">
    <source>
        <dbReference type="EMBL" id="KAI4340402.1"/>
    </source>
</evidence>